<dbReference type="AlphaFoldDB" id="A0A0A2V4J2"/>
<proteinExistence type="predicted"/>
<name>A0A0A2V4J2_BEABA</name>
<dbReference type="EMBL" id="ANFO01001577">
    <property type="protein sequence ID" value="KGQ02408.1"/>
    <property type="molecule type" value="Genomic_DNA"/>
</dbReference>
<feature type="compositionally biased region" description="Basic and acidic residues" evidence="1">
    <location>
        <begin position="202"/>
        <end position="224"/>
    </location>
</feature>
<feature type="region of interest" description="Disordered" evidence="1">
    <location>
        <begin position="202"/>
        <end position="316"/>
    </location>
</feature>
<dbReference type="Proteomes" id="UP000030106">
    <property type="component" value="Unassembled WGS sequence"/>
</dbReference>
<evidence type="ECO:0000313" key="3">
    <source>
        <dbReference type="Proteomes" id="UP000030106"/>
    </source>
</evidence>
<reference evidence="2 3" key="1">
    <citation type="submission" date="2012-10" db="EMBL/GenBank/DDBJ databases">
        <title>Genome sequencing and analysis of entomopathogenic fungi Beauveria bassiana D1-5.</title>
        <authorList>
            <person name="Li Q."/>
            <person name="Wang L."/>
            <person name="Zhang Z."/>
            <person name="Wang Q."/>
            <person name="Ren J."/>
            <person name="Wang M."/>
            <person name="Xu W."/>
            <person name="Wang J."/>
            <person name="Lu Y."/>
            <person name="Du Q."/>
            <person name="Sun Z."/>
        </authorList>
    </citation>
    <scope>NUCLEOTIDE SEQUENCE [LARGE SCALE GENOMIC DNA]</scope>
    <source>
        <strain evidence="2 3">D1-5</strain>
    </source>
</reference>
<organism evidence="2 3">
    <name type="scientific">Beauveria bassiana D1-5</name>
    <dbReference type="NCBI Taxonomy" id="1245745"/>
    <lineage>
        <taxon>Eukaryota</taxon>
        <taxon>Fungi</taxon>
        <taxon>Dikarya</taxon>
        <taxon>Ascomycota</taxon>
        <taxon>Pezizomycotina</taxon>
        <taxon>Sordariomycetes</taxon>
        <taxon>Hypocreomycetidae</taxon>
        <taxon>Hypocreales</taxon>
        <taxon>Cordycipitaceae</taxon>
        <taxon>Beauveria</taxon>
    </lineage>
</organism>
<comment type="caution">
    <text evidence="2">The sequence shown here is derived from an EMBL/GenBank/DDBJ whole genome shotgun (WGS) entry which is preliminary data.</text>
</comment>
<dbReference type="HOGENOM" id="CLU_879946_0_0_1"/>
<evidence type="ECO:0000256" key="1">
    <source>
        <dbReference type="SAM" id="MobiDB-lite"/>
    </source>
</evidence>
<feature type="region of interest" description="Disordered" evidence="1">
    <location>
        <begin position="1"/>
        <end position="130"/>
    </location>
</feature>
<gene>
    <name evidence="2" type="ORF">BBAD15_g12382</name>
</gene>
<feature type="compositionally biased region" description="Basic and acidic residues" evidence="1">
    <location>
        <begin position="62"/>
        <end position="84"/>
    </location>
</feature>
<accession>A0A0A2V4J2</accession>
<feature type="region of interest" description="Disordered" evidence="1">
    <location>
        <begin position="167"/>
        <end position="188"/>
    </location>
</feature>
<sequence>MGAEIAAITAGPADHEAERPHPGQTVLEPQPAHDRAPDRGDSVRHGQESGAERLGRVGIQQEGHRRVERTDHQQRFPVPTDDRNFAAPQGNRQQEQRRQAHAQFDQRDRTEVRHRQAHEQKRAAPDGGQYQKVQQITLTHAFSPGLRCLPARGQILHLDPYAAVGDQDADHRGAEGAADGAGGLDEGGSHAHVAALAEHLHEQGQVRQQEAERAAVDEEGRQDPPGRGAGGNQQHHQRTCRQQPAAEHHQALRFGLPGEEAAIDDAADRNRGHQRRQQQARFARGVSEHLLQQQGAVEDQDEHDGADHHGGQIQKP</sequence>
<protein>
    <submittedName>
        <fullName evidence="2">Uncharacterized protein</fullName>
    </submittedName>
</protein>
<feature type="compositionally biased region" description="Basic and acidic residues" evidence="1">
    <location>
        <begin position="31"/>
        <end position="55"/>
    </location>
</feature>
<evidence type="ECO:0000313" key="2">
    <source>
        <dbReference type="EMBL" id="KGQ02408.1"/>
    </source>
</evidence>
<feature type="compositionally biased region" description="Basic and acidic residues" evidence="1">
    <location>
        <begin position="94"/>
        <end position="124"/>
    </location>
</feature>